<evidence type="ECO:0000313" key="2">
    <source>
        <dbReference type="Proteomes" id="UP000504606"/>
    </source>
</evidence>
<gene>
    <name evidence="3" type="primary">LOC127751692</name>
</gene>
<feature type="transmembrane region" description="Helical" evidence="1">
    <location>
        <begin position="107"/>
        <end position="132"/>
    </location>
</feature>
<dbReference type="AlphaFoldDB" id="A0A9C6X9A7"/>
<feature type="transmembrane region" description="Helical" evidence="1">
    <location>
        <begin position="152"/>
        <end position="169"/>
    </location>
</feature>
<reference evidence="3" key="1">
    <citation type="submission" date="2025-08" db="UniProtKB">
        <authorList>
            <consortium name="RefSeq"/>
        </authorList>
    </citation>
    <scope>IDENTIFICATION</scope>
    <source>
        <tissue evidence="3">Whole organism</tissue>
    </source>
</reference>
<feature type="transmembrane region" description="Helical" evidence="1">
    <location>
        <begin position="73"/>
        <end position="95"/>
    </location>
</feature>
<dbReference type="GeneID" id="127751692"/>
<proteinExistence type="predicted"/>
<keyword evidence="1" id="KW-0812">Transmembrane</keyword>
<evidence type="ECO:0000313" key="3">
    <source>
        <dbReference type="RefSeq" id="XP_052131615.1"/>
    </source>
</evidence>
<dbReference type="RefSeq" id="XP_052131615.1">
    <property type="nucleotide sequence ID" value="XM_052275655.1"/>
</dbReference>
<accession>A0A9C6X9A7</accession>
<sequence>MPGCRKYGRQNDTFVERKSWSHCDVILFRVAAAAAAACRSRASRWCLLFSLRLCEWSALVPPPPVRRLPALRYVLFLTWWCTSVSVTLGNQYLLLKNAREYIKGFSTISTVSFISSTIMTAIQPVVVLINSAVNFRRLSPHVAGLFMPPLRFNGWFVVACSTMAVGLVAKHVSRTLWQPCSLWP</sequence>
<protein>
    <submittedName>
        <fullName evidence="3">Uncharacterized protein LOC127751692</fullName>
    </submittedName>
</protein>
<keyword evidence="1" id="KW-0472">Membrane</keyword>
<organism evidence="2 3">
    <name type="scientific">Frankliniella occidentalis</name>
    <name type="common">Western flower thrips</name>
    <name type="synonym">Euthrips occidentalis</name>
    <dbReference type="NCBI Taxonomy" id="133901"/>
    <lineage>
        <taxon>Eukaryota</taxon>
        <taxon>Metazoa</taxon>
        <taxon>Ecdysozoa</taxon>
        <taxon>Arthropoda</taxon>
        <taxon>Hexapoda</taxon>
        <taxon>Insecta</taxon>
        <taxon>Pterygota</taxon>
        <taxon>Neoptera</taxon>
        <taxon>Paraneoptera</taxon>
        <taxon>Thysanoptera</taxon>
        <taxon>Terebrantia</taxon>
        <taxon>Thripoidea</taxon>
        <taxon>Thripidae</taxon>
        <taxon>Frankliniella</taxon>
    </lineage>
</organism>
<keyword evidence="1" id="KW-1133">Transmembrane helix</keyword>
<dbReference type="Proteomes" id="UP000504606">
    <property type="component" value="Unplaced"/>
</dbReference>
<name>A0A9C6X9A7_FRAOC</name>
<keyword evidence="2" id="KW-1185">Reference proteome</keyword>
<dbReference type="KEGG" id="foc:127751692"/>
<evidence type="ECO:0000256" key="1">
    <source>
        <dbReference type="SAM" id="Phobius"/>
    </source>
</evidence>